<accession>A0A1R3V592</accession>
<keyword evidence="2" id="KW-1185">Reference proteome</keyword>
<dbReference type="PROSITE" id="PS51257">
    <property type="entry name" value="PROKAR_LIPOPROTEIN"/>
    <property type="match status" value="1"/>
</dbReference>
<name>A0A1R3V592_9HYPH</name>
<dbReference type="Proteomes" id="UP000188388">
    <property type="component" value="Unassembled WGS sequence"/>
</dbReference>
<dbReference type="EMBL" id="FTPD01000012">
    <property type="protein sequence ID" value="SIT54990.1"/>
    <property type="molecule type" value="Genomic_DNA"/>
</dbReference>
<proteinExistence type="predicted"/>
<evidence type="ECO:0000313" key="1">
    <source>
        <dbReference type="EMBL" id="SIT54990.1"/>
    </source>
</evidence>
<sequence>MPRHRSGLPLRVPGRLSMIRLLLVLAAMLALACGVFGQAGFSHRQSGSIHRWRTKGCRSNGAQGQILLDRARFSPGLIDGRLSENFAKAVGAFQQANAAIRWQAHSSDLEQAHGDFRRPGAGHL</sequence>
<evidence type="ECO:0008006" key="3">
    <source>
        <dbReference type="Google" id="ProtNLM"/>
    </source>
</evidence>
<evidence type="ECO:0000313" key="2">
    <source>
        <dbReference type="Proteomes" id="UP000188388"/>
    </source>
</evidence>
<dbReference type="STRING" id="1631249.BQ8794_20046"/>
<protein>
    <recommendedName>
        <fullName evidence="3">Peptidoglycan binding-like domain-containing protein</fullName>
    </recommendedName>
</protein>
<dbReference type="AlphaFoldDB" id="A0A1R3V592"/>
<reference evidence="2" key="1">
    <citation type="submission" date="2017-01" db="EMBL/GenBank/DDBJ databases">
        <authorList>
            <person name="Brunel B."/>
        </authorList>
    </citation>
    <scope>NUCLEOTIDE SEQUENCE [LARGE SCALE GENOMIC DNA]</scope>
</reference>
<gene>
    <name evidence="1" type="ORF">BQ8794_20046</name>
</gene>
<organism evidence="1 2">
    <name type="scientific">Mesorhizobium prunaredense</name>
    <dbReference type="NCBI Taxonomy" id="1631249"/>
    <lineage>
        <taxon>Bacteria</taxon>
        <taxon>Pseudomonadati</taxon>
        <taxon>Pseudomonadota</taxon>
        <taxon>Alphaproteobacteria</taxon>
        <taxon>Hyphomicrobiales</taxon>
        <taxon>Phyllobacteriaceae</taxon>
        <taxon>Mesorhizobium</taxon>
    </lineage>
</organism>